<keyword evidence="4" id="KW-0966">Cell projection</keyword>
<dbReference type="RefSeq" id="WP_163248262.1">
    <property type="nucleotide sequence ID" value="NZ_SXDP01000001.1"/>
</dbReference>
<protein>
    <recommendedName>
        <fullName evidence="3">Basal-body rod modification protein FlgD</fullName>
    </recommendedName>
</protein>
<gene>
    <name evidence="4" type="ORF">FDF74_01560</name>
</gene>
<reference evidence="4 5" key="1">
    <citation type="submission" date="2019-04" db="EMBL/GenBank/DDBJ databases">
        <title>Genome sequencing of Clostridium botulinum Groups I-IV and Clostridium butyricum.</title>
        <authorList>
            <person name="Brunt J."/>
            <person name="Van Vliet A.H.M."/>
            <person name="Stringer S.C."/>
            <person name="Carter A.T."/>
            <person name="Peck M.W."/>
        </authorList>
    </citation>
    <scope>NUCLEOTIDE SEQUENCE [LARGE SCALE GENOMIC DNA]</scope>
    <source>
        <strain evidence="4 5">IFR 18/094</strain>
    </source>
</reference>
<proteinExistence type="inferred from homology"/>
<comment type="similarity">
    <text evidence="1 3">Belongs to the FlgD family.</text>
</comment>
<comment type="caution">
    <text evidence="4">The sequence shown here is derived from an EMBL/GenBank/DDBJ whole genome shotgun (WGS) entry which is preliminary data.</text>
</comment>
<accession>A0A6M0R6U1</accession>
<organism evidence="4 5">
    <name type="scientific">Clostridium niameyense</name>
    <dbReference type="NCBI Taxonomy" id="1622073"/>
    <lineage>
        <taxon>Bacteria</taxon>
        <taxon>Bacillati</taxon>
        <taxon>Bacillota</taxon>
        <taxon>Clostridia</taxon>
        <taxon>Eubacteriales</taxon>
        <taxon>Clostridiaceae</taxon>
        <taxon>Clostridium</taxon>
    </lineage>
</organism>
<comment type="function">
    <text evidence="3">Required for flagellar hook formation. May act as a scaffolding protein.</text>
</comment>
<dbReference type="InterPro" id="IPR005648">
    <property type="entry name" value="FlgD"/>
</dbReference>
<keyword evidence="4" id="KW-0969">Cilium</keyword>
<name>A0A6M0R6U1_9CLOT</name>
<evidence type="ECO:0000313" key="5">
    <source>
        <dbReference type="Proteomes" id="UP000473885"/>
    </source>
</evidence>
<evidence type="ECO:0000313" key="4">
    <source>
        <dbReference type="EMBL" id="NEZ45894.1"/>
    </source>
</evidence>
<evidence type="ECO:0000256" key="1">
    <source>
        <dbReference type="ARBA" id="ARBA00010577"/>
    </source>
</evidence>
<dbReference type="AlphaFoldDB" id="A0A6M0R6U1"/>
<dbReference type="Proteomes" id="UP000473885">
    <property type="component" value="Unassembled WGS sequence"/>
</dbReference>
<sequence length="243" mass="27002">MPKKINNNLYNTSLFKDNVKKDSNKGIIERSTEATSTKTAKGTRIVKKGQDLDKNAFFKILAAELAHQNPMDAKDGTEYVSQMAQFTTLEQMSNLNSMMKLTGASGFIGKAVLLRKFDDFGNQYAGIVKNVIKDGDNIVLSVEYGPGKTEEFAMEDVINITDDLNENIKYNNNLLNAVALIGKKIEFYNEQESGKDKLTEGTVKSVSRNGIGVALKVIVNKDGKEKELDIPFEYVSKVEKPEK</sequence>
<keyword evidence="5" id="KW-1185">Reference proteome</keyword>
<dbReference type="GO" id="GO:0044781">
    <property type="term" value="P:bacterial-type flagellum organization"/>
    <property type="evidence" value="ECO:0007669"/>
    <property type="project" value="UniProtKB-UniRule"/>
</dbReference>
<keyword evidence="2 3" id="KW-1005">Bacterial flagellum biogenesis</keyword>
<evidence type="ECO:0000256" key="2">
    <source>
        <dbReference type="ARBA" id="ARBA00022795"/>
    </source>
</evidence>
<keyword evidence="4" id="KW-0282">Flagellum</keyword>
<dbReference type="Pfam" id="PF03963">
    <property type="entry name" value="FlgD"/>
    <property type="match status" value="1"/>
</dbReference>
<dbReference type="EMBL" id="SXDP01000001">
    <property type="protein sequence ID" value="NEZ45894.1"/>
    <property type="molecule type" value="Genomic_DNA"/>
</dbReference>
<evidence type="ECO:0000256" key="3">
    <source>
        <dbReference type="RuleBase" id="RU362076"/>
    </source>
</evidence>